<dbReference type="EMBL" id="CAJJDN010000036">
    <property type="protein sequence ID" value="CAD8077361.1"/>
    <property type="molecule type" value="Genomic_DNA"/>
</dbReference>
<feature type="domain" description="ABC transporter" evidence="1">
    <location>
        <begin position="31"/>
        <end position="97"/>
    </location>
</feature>
<keyword evidence="3" id="KW-1185">Reference proteome</keyword>
<gene>
    <name evidence="2" type="ORF">PSON_ATCC_30995.1.T0360090</name>
</gene>
<dbReference type="Proteomes" id="UP000692954">
    <property type="component" value="Unassembled WGS sequence"/>
</dbReference>
<dbReference type="OrthoDB" id="310514at2759"/>
<proteinExistence type="predicted"/>
<evidence type="ECO:0000259" key="1">
    <source>
        <dbReference type="Pfam" id="PF00005"/>
    </source>
</evidence>
<evidence type="ECO:0000313" key="2">
    <source>
        <dbReference type="EMBL" id="CAD8077361.1"/>
    </source>
</evidence>
<evidence type="ECO:0000313" key="3">
    <source>
        <dbReference type="Proteomes" id="UP000692954"/>
    </source>
</evidence>
<sequence length="152" mass="17430">MIDNNSFQNKQTEIFKIVEKVSEYNNKIQNHSGNLILLIGKTGSGKTTIFNLLRGGKYKYNQNKDQIELINQSNQNFGSIGQGINSITQEPNLYYNDDYKHLLIDFPGFDNTSGENLFIETVINKIIINNKVKIIYIIENPDMVEQVINKII</sequence>
<name>A0A8S1MG76_9CILI</name>
<dbReference type="AlphaFoldDB" id="A0A8S1MG76"/>
<dbReference type="Pfam" id="PF00005">
    <property type="entry name" value="ABC_tran"/>
    <property type="match status" value="1"/>
</dbReference>
<dbReference type="GO" id="GO:0016887">
    <property type="term" value="F:ATP hydrolysis activity"/>
    <property type="evidence" value="ECO:0007669"/>
    <property type="project" value="InterPro"/>
</dbReference>
<comment type="caution">
    <text evidence="2">The sequence shown here is derived from an EMBL/GenBank/DDBJ whole genome shotgun (WGS) entry which is preliminary data.</text>
</comment>
<protein>
    <recommendedName>
        <fullName evidence="1">ABC transporter domain-containing protein</fullName>
    </recommendedName>
</protein>
<reference evidence="2" key="1">
    <citation type="submission" date="2021-01" db="EMBL/GenBank/DDBJ databases">
        <authorList>
            <consortium name="Genoscope - CEA"/>
            <person name="William W."/>
        </authorList>
    </citation>
    <scope>NUCLEOTIDE SEQUENCE</scope>
</reference>
<accession>A0A8S1MG76</accession>
<dbReference type="GO" id="GO:0005524">
    <property type="term" value="F:ATP binding"/>
    <property type="evidence" value="ECO:0007669"/>
    <property type="project" value="InterPro"/>
</dbReference>
<organism evidence="2 3">
    <name type="scientific">Paramecium sonneborni</name>
    <dbReference type="NCBI Taxonomy" id="65129"/>
    <lineage>
        <taxon>Eukaryota</taxon>
        <taxon>Sar</taxon>
        <taxon>Alveolata</taxon>
        <taxon>Ciliophora</taxon>
        <taxon>Intramacronucleata</taxon>
        <taxon>Oligohymenophorea</taxon>
        <taxon>Peniculida</taxon>
        <taxon>Parameciidae</taxon>
        <taxon>Paramecium</taxon>
    </lineage>
</organism>
<dbReference type="InterPro" id="IPR003439">
    <property type="entry name" value="ABC_transporter-like_ATP-bd"/>
</dbReference>